<dbReference type="RefSeq" id="WP_238200975.1">
    <property type="nucleotide sequence ID" value="NZ_BPQE01000001.1"/>
</dbReference>
<comment type="caution">
    <text evidence="1">The sequence shown here is derived from an EMBL/GenBank/DDBJ whole genome shotgun (WGS) entry which is preliminary data.</text>
</comment>
<reference evidence="1 2" key="1">
    <citation type="submission" date="2023-07" db="EMBL/GenBank/DDBJ databases">
        <title>Genomic Encyclopedia of Type Strains, Phase IV (KMG-IV): sequencing the most valuable type-strain genomes for metagenomic binning, comparative biology and taxonomic classification.</title>
        <authorList>
            <person name="Goeker M."/>
        </authorList>
    </citation>
    <scope>NUCLEOTIDE SEQUENCE [LARGE SCALE GENOMIC DNA]</scope>
    <source>
        <strain evidence="1 2">DSM 19013</strain>
    </source>
</reference>
<evidence type="ECO:0000313" key="2">
    <source>
        <dbReference type="Proteomes" id="UP001231124"/>
    </source>
</evidence>
<dbReference type="Proteomes" id="UP001231124">
    <property type="component" value="Unassembled WGS sequence"/>
</dbReference>
<gene>
    <name evidence="1" type="ORF">QO012_003069</name>
</gene>
<dbReference type="EMBL" id="JAUSVP010000009">
    <property type="protein sequence ID" value="MDQ0448558.1"/>
    <property type="molecule type" value="Genomic_DNA"/>
</dbReference>
<accession>A0ABU0I3E7</accession>
<organism evidence="1 2">
    <name type="scientific">Methylobacterium aerolatum</name>
    <dbReference type="NCBI Taxonomy" id="418708"/>
    <lineage>
        <taxon>Bacteria</taxon>
        <taxon>Pseudomonadati</taxon>
        <taxon>Pseudomonadota</taxon>
        <taxon>Alphaproteobacteria</taxon>
        <taxon>Hyphomicrobiales</taxon>
        <taxon>Methylobacteriaceae</taxon>
        <taxon>Methylobacterium</taxon>
    </lineage>
</organism>
<protein>
    <submittedName>
        <fullName evidence="1">Uncharacterized protein</fullName>
    </submittedName>
</protein>
<keyword evidence="2" id="KW-1185">Reference proteome</keyword>
<evidence type="ECO:0000313" key="1">
    <source>
        <dbReference type="EMBL" id="MDQ0448558.1"/>
    </source>
</evidence>
<proteinExistence type="predicted"/>
<name>A0ABU0I3E7_9HYPH</name>
<sequence>MADVKGLSDHALSILAFAAYHRLVSGERVTSVVRKDGAGHEADPKGVEELTERGLATAGETEIALGDEAQETVETLVAALRGAVGR</sequence>